<organism evidence="3 5">
    <name type="scientific">Adineta ricciae</name>
    <name type="common">Rotifer</name>
    <dbReference type="NCBI Taxonomy" id="249248"/>
    <lineage>
        <taxon>Eukaryota</taxon>
        <taxon>Metazoa</taxon>
        <taxon>Spiralia</taxon>
        <taxon>Gnathifera</taxon>
        <taxon>Rotifera</taxon>
        <taxon>Eurotatoria</taxon>
        <taxon>Bdelloidea</taxon>
        <taxon>Adinetida</taxon>
        <taxon>Adinetidae</taxon>
        <taxon>Adineta</taxon>
    </lineage>
</organism>
<dbReference type="Proteomes" id="UP000663852">
    <property type="component" value="Unassembled WGS sequence"/>
</dbReference>
<reference evidence="3" key="1">
    <citation type="submission" date="2021-02" db="EMBL/GenBank/DDBJ databases">
        <authorList>
            <person name="Nowell W R."/>
        </authorList>
    </citation>
    <scope>NUCLEOTIDE SEQUENCE</scope>
</reference>
<sequence>MTCFLIPLIFINASYYDEFPLTSLYGVVNVGCEPLLGFLYSETHWWYDVTYIEFIQETYSLVINSTSPRNIKPLNSSIFSRFGSINAYDLVRELFLEESSSNNTHFDQFYNKCAPNSCSYIRVQRRDVITSFLLLIAICSGLHRILRRLISLSGKVVFYCIDWWNEHHAHRQMISFCDYLKQILKNIHKSIKTLNLFRSELNDEISIHQQKIYTRIYLLLYITSLGILLFLTAITQHSIRKTYPVSSIVDYEQLLINFKRENIDCPCSLISIPYGEIITELQVNRFHEACSRDIIRSIFFAGTEPIEGQTPANTNNFWIFRRFFIDSLNLLCALAQHSVENSIDVFLTSMMLSNQLQSSTEFYHDINNTIIQFQKKILINFGQTLDLIRMSVHGNALLALFSLNWNIIYDENISAFVNVPVIHHEIKENTSCSCATLQTCTMPVQIHISDELVNVEGLVLGCHLLETVLLSSLSCFYSPICIQNIRNEFWAAFIIDADTRLHDSLTRFNVNDTIETLAYEMFIESWTNNVSYEKYYRNCLPNHCIYTYYYQFDAMELLTTFLSVFAGLSAGIRVVVPYLLRLFQSIRNYFHNTRQ</sequence>
<keyword evidence="4" id="KW-1185">Reference proteome</keyword>
<keyword evidence="1" id="KW-0472">Membrane</keyword>
<feature type="transmembrane region" description="Helical" evidence="1">
    <location>
        <begin position="128"/>
        <end position="146"/>
    </location>
</feature>
<comment type="caution">
    <text evidence="3">The sequence shown here is derived from an EMBL/GenBank/DDBJ whole genome shotgun (WGS) entry which is preliminary data.</text>
</comment>
<dbReference type="AlphaFoldDB" id="A0A815V0R6"/>
<evidence type="ECO:0000313" key="2">
    <source>
        <dbReference type="EMBL" id="CAF1307779.1"/>
    </source>
</evidence>
<dbReference type="EMBL" id="CAJNOJ010000796">
    <property type="protein sequence ID" value="CAF1523616.1"/>
    <property type="molecule type" value="Genomic_DNA"/>
</dbReference>
<protein>
    <submittedName>
        <fullName evidence="3">Uncharacterized protein</fullName>
    </submittedName>
</protein>
<gene>
    <name evidence="3" type="ORF">EDS130_LOCUS44049</name>
    <name evidence="2" type="ORF">XAT740_LOCUS29214</name>
</gene>
<accession>A0A815V0R6</accession>
<evidence type="ECO:0000313" key="4">
    <source>
        <dbReference type="Proteomes" id="UP000663828"/>
    </source>
</evidence>
<proteinExistence type="predicted"/>
<feature type="transmembrane region" description="Helical" evidence="1">
    <location>
        <begin position="216"/>
        <end position="234"/>
    </location>
</feature>
<evidence type="ECO:0000313" key="3">
    <source>
        <dbReference type="EMBL" id="CAF1523616.1"/>
    </source>
</evidence>
<dbReference type="Proteomes" id="UP000663828">
    <property type="component" value="Unassembled WGS sequence"/>
</dbReference>
<dbReference type="EMBL" id="CAJNOR010002534">
    <property type="protein sequence ID" value="CAF1307779.1"/>
    <property type="molecule type" value="Genomic_DNA"/>
</dbReference>
<keyword evidence="1" id="KW-1133">Transmembrane helix</keyword>
<evidence type="ECO:0000313" key="5">
    <source>
        <dbReference type="Proteomes" id="UP000663852"/>
    </source>
</evidence>
<name>A0A815V0R6_ADIRI</name>
<evidence type="ECO:0000256" key="1">
    <source>
        <dbReference type="SAM" id="Phobius"/>
    </source>
</evidence>
<feature type="transmembrane region" description="Helical" evidence="1">
    <location>
        <begin position="557"/>
        <end position="580"/>
    </location>
</feature>
<keyword evidence="1" id="KW-0812">Transmembrane</keyword>